<accession>A0A9P5BE37</accession>
<dbReference type="InterPro" id="IPR003673">
    <property type="entry name" value="CoA-Trfase_fam_III"/>
</dbReference>
<dbReference type="OrthoDB" id="66881at2759"/>
<comment type="caution">
    <text evidence="7">The sequence shown here is derived from an EMBL/GenBank/DDBJ whole genome shotgun (WGS) entry which is preliminary data.</text>
</comment>
<proteinExistence type="inferred from homology"/>
<keyword evidence="8" id="KW-1185">Reference proteome</keyword>
<dbReference type="GO" id="GO:0050660">
    <property type="term" value="F:flavin adenine dinucleotide binding"/>
    <property type="evidence" value="ECO:0007669"/>
    <property type="project" value="InterPro"/>
</dbReference>
<dbReference type="InterPro" id="IPR050346">
    <property type="entry name" value="FMO-like"/>
</dbReference>
<dbReference type="AlphaFoldDB" id="A0A9P5BE37"/>
<dbReference type="PANTHER" id="PTHR23023">
    <property type="entry name" value="DIMETHYLANILINE MONOOXYGENASE"/>
    <property type="match status" value="1"/>
</dbReference>
<evidence type="ECO:0000313" key="7">
    <source>
        <dbReference type="EMBL" id="KAF4496936.1"/>
    </source>
</evidence>
<organism evidence="7 8">
    <name type="scientific">Fusarium agapanthi</name>
    <dbReference type="NCBI Taxonomy" id="1803897"/>
    <lineage>
        <taxon>Eukaryota</taxon>
        <taxon>Fungi</taxon>
        <taxon>Dikarya</taxon>
        <taxon>Ascomycota</taxon>
        <taxon>Pezizomycotina</taxon>
        <taxon>Sordariomycetes</taxon>
        <taxon>Hypocreomycetidae</taxon>
        <taxon>Hypocreales</taxon>
        <taxon>Nectriaceae</taxon>
        <taxon>Fusarium</taxon>
        <taxon>Fusarium fujikuroi species complex</taxon>
    </lineage>
</organism>
<dbReference type="Pfam" id="PF00743">
    <property type="entry name" value="FMO-like"/>
    <property type="match status" value="1"/>
</dbReference>
<dbReference type="InterPro" id="IPR000960">
    <property type="entry name" value="Flavin_mOase"/>
</dbReference>
<keyword evidence="6" id="KW-0560">Oxidoreductase</keyword>
<evidence type="ECO:0000256" key="3">
    <source>
        <dbReference type="ARBA" id="ARBA00022630"/>
    </source>
</evidence>
<keyword evidence="5" id="KW-0521">NADP</keyword>
<evidence type="ECO:0000256" key="5">
    <source>
        <dbReference type="ARBA" id="ARBA00022857"/>
    </source>
</evidence>
<evidence type="ECO:0000313" key="8">
    <source>
        <dbReference type="Proteomes" id="UP000737391"/>
    </source>
</evidence>
<dbReference type="Gene3D" id="3.40.50.10540">
    <property type="entry name" value="Crotonobetainyl-coa:carnitine coa-transferase, domain 1"/>
    <property type="match status" value="1"/>
</dbReference>
<dbReference type="Proteomes" id="UP000737391">
    <property type="component" value="Unassembled WGS sequence"/>
</dbReference>
<keyword evidence="4" id="KW-0274">FAD</keyword>
<evidence type="ECO:0000256" key="1">
    <source>
        <dbReference type="ARBA" id="ARBA00008383"/>
    </source>
</evidence>
<dbReference type="GO" id="GO:0004499">
    <property type="term" value="F:N,N-dimethylaniline monooxygenase activity"/>
    <property type="evidence" value="ECO:0007669"/>
    <property type="project" value="InterPro"/>
</dbReference>
<dbReference type="GO" id="GO:0050661">
    <property type="term" value="F:NADP binding"/>
    <property type="evidence" value="ECO:0007669"/>
    <property type="project" value="InterPro"/>
</dbReference>
<dbReference type="EMBL" id="LUFC02000486">
    <property type="protein sequence ID" value="KAF4496936.1"/>
    <property type="molecule type" value="Genomic_DNA"/>
</dbReference>
<name>A0A9P5BE37_9HYPO</name>
<dbReference type="InterPro" id="IPR036188">
    <property type="entry name" value="FAD/NAD-bd_sf"/>
</dbReference>
<dbReference type="InterPro" id="IPR023606">
    <property type="entry name" value="CoA-Trfase_III_dom_1_sf"/>
</dbReference>
<keyword evidence="3" id="KW-0285">Flavoprotein</keyword>
<dbReference type="PRINTS" id="PR00370">
    <property type="entry name" value="FMOXYGENASE"/>
</dbReference>
<protein>
    <submittedName>
        <fullName evidence="7">Flavin-containing monooxygenase</fullName>
    </submittedName>
</protein>
<dbReference type="Gene3D" id="3.50.50.60">
    <property type="entry name" value="FAD/NAD(P)-binding domain"/>
    <property type="match status" value="1"/>
</dbReference>
<gene>
    <name evidence="7" type="ORF">FAGAP_6901</name>
</gene>
<sequence length="302" mass="33214">MESDRQKLHRLIGDTEVIIQAFRLRSLERFYYAQRPGFQQIADAASGCSYVCGKAHRIEQGTGILPPLPVADMLAGAVGVIDPMLALRGRAKTGGSYHAMVALTAVDTVQLEQEVGLYSPDTVRKIQRTGKLVRNADRRKMDDDISHFAHFDIHSKSGGGKIGRQGRMKHVSVAIIGAGPTGISMLKQLLQDGFSATLFERRSSVGGLWAYDANNAWTTALASTSANISKYTCGFTDFPIPDKYPVYPSAANFQEFMQTYAEHFKLTEHISFNSSVQVVNRNSDDSGWIVQVEKVGKRVSPI</sequence>
<dbReference type="SUPFAM" id="SSF89796">
    <property type="entry name" value="CoA-transferase family III (CaiB/BaiF)"/>
    <property type="match status" value="1"/>
</dbReference>
<comment type="similarity">
    <text evidence="1">Belongs to the CoA-transferase III family.</text>
</comment>
<evidence type="ECO:0000256" key="4">
    <source>
        <dbReference type="ARBA" id="ARBA00022827"/>
    </source>
</evidence>
<evidence type="ECO:0000256" key="2">
    <source>
        <dbReference type="ARBA" id="ARBA00009183"/>
    </source>
</evidence>
<evidence type="ECO:0000256" key="6">
    <source>
        <dbReference type="ARBA" id="ARBA00023002"/>
    </source>
</evidence>
<reference evidence="7" key="1">
    <citation type="submission" date="2020-01" db="EMBL/GenBank/DDBJ databases">
        <title>Identification and distribution of gene clusters putatively required for synthesis of sphingolipid metabolism inhibitors in phylogenetically diverse species of the filamentous fungus Fusarium.</title>
        <authorList>
            <person name="Kim H.-S."/>
            <person name="Busman M."/>
            <person name="Brown D.W."/>
            <person name="Divon H."/>
            <person name="Uhlig S."/>
            <person name="Proctor R.H."/>
        </authorList>
    </citation>
    <scope>NUCLEOTIDE SEQUENCE</scope>
    <source>
        <strain evidence="7">NRRL 31653</strain>
    </source>
</reference>
<comment type="similarity">
    <text evidence="2">Belongs to the FMO family.</text>
</comment>
<dbReference type="InterPro" id="IPR020946">
    <property type="entry name" value="Flavin_mOase-like"/>
</dbReference>
<keyword evidence="7" id="KW-0503">Monooxygenase</keyword>
<dbReference type="SUPFAM" id="SSF51905">
    <property type="entry name" value="FAD/NAD(P)-binding domain"/>
    <property type="match status" value="1"/>
</dbReference>
<dbReference type="Pfam" id="PF02515">
    <property type="entry name" value="CoA_transf_3"/>
    <property type="match status" value="1"/>
</dbReference>